<evidence type="ECO:0000313" key="2">
    <source>
        <dbReference type="Proteomes" id="UP000640426"/>
    </source>
</evidence>
<dbReference type="Proteomes" id="UP000640426">
    <property type="component" value="Unassembled WGS sequence"/>
</dbReference>
<dbReference type="EMBL" id="JAELXS010000010">
    <property type="protein sequence ID" value="MBJ6123297.1"/>
    <property type="molecule type" value="Genomic_DNA"/>
</dbReference>
<dbReference type="InterPro" id="IPR018669">
    <property type="entry name" value="Toxin_HigB"/>
</dbReference>
<reference evidence="2" key="1">
    <citation type="submission" date="2020-12" db="EMBL/GenBank/DDBJ databases">
        <title>Hymenobacter sp.</title>
        <authorList>
            <person name="Kim M.K."/>
        </authorList>
    </citation>
    <scope>NUCLEOTIDE SEQUENCE [LARGE SCALE GENOMIC DNA]</scope>
    <source>
        <strain evidence="2">BT553</strain>
    </source>
</reference>
<evidence type="ECO:0000313" key="1">
    <source>
        <dbReference type="EMBL" id="MBJ6123297.1"/>
    </source>
</evidence>
<accession>A0ABS0XTC3</accession>
<protein>
    <submittedName>
        <fullName evidence="1">Type II toxin-antitoxin system HigB family toxin</fullName>
    </submittedName>
</protein>
<dbReference type="RefSeq" id="WP_199040452.1">
    <property type="nucleotide sequence ID" value="NZ_JAELXS010000010.1"/>
</dbReference>
<gene>
    <name evidence="1" type="ORF">JAO74_16035</name>
</gene>
<sequence length="100" mass="11421">MRIIARNKLIAFWESHPKTEASLRHWHEVAGAAVWQSPLDVVADFSKAKSLNGERVRFEVAGGDYRMVVAFDWKRSIAFIKFIGTHAEYNKIDALTVSLF</sequence>
<dbReference type="Pfam" id="PF09907">
    <property type="entry name" value="HigB_toxin"/>
    <property type="match status" value="1"/>
</dbReference>
<name>A0ABS0XTC3_9SPHN</name>
<organism evidence="1 2">
    <name type="scientific">Sphingomonas mollis</name>
    <dbReference type="NCBI Taxonomy" id="2795726"/>
    <lineage>
        <taxon>Bacteria</taxon>
        <taxon>Pseudomonadati</taxon>
        <taxon>Pseudomonadota</taxon>
        <taxon>Alphaproteobacteria</taxon>
        <taxon>Sphingomonadales</taxon>
        <taxon>Sphingomonadaceae</taxon>
        <taxon>Sphingomonas</taxon>
    </lineage>
</organism>
<comment type="caution">
    <text evidence="1">The sequence shown here is derived from an EMBL/GenBank/DDBJ whole genome shotgun (WGS) entry which is preliminary data.</text>
</comment>
<keyword evidence="2" id="KW-1185">Reference proteome</keyword>
<proteinExistence type="predicted"/>